<evidence type="ECO:0000256" key="4">
    <source>
        <dbReference type="ARBA" id="ARBA00022679"/>
    </source>
</evidence>
<dbReference type="EMBL" id="JAUSVO010000003">
    <property type="protein sequence ID" value="MDQ0438267.1"/>
    <property type="molecule type" value="Genomic_DNA"/>
</dbReference>
<evidence type="ECO:0000256" key="6">
    <source>
        <dbReference type="ARBA" id="ARBA00022723"/>
    </source>
</evidence>
<evidence type="ECO:0000256" key="1">
    <source>
        <dbReference type="ARBA" id="ARBA00001946"/>
    </source>
</evidence>
<name>A0ABU0H8E0_9HYPH</name>
<keyword evidence="12" id="KW-1185">Reference proteome</keyword>
<keyword evidence="6 9" id="KW-0479">Metal-binding</keyword>
<dbReference type="GO" id="GO:0008879">
    <property type="term" value="F:glucose-1-phosphate thymidylyltransferase activity"/>
    <property type="evidence" value="ECO:0007669"/>
    <property type="project" value="UniProtKB-EC"/>
</dbReference>
<gene>
    <name evidence="11" type="ORF">QO014_002659</name>
</gene>
<dbReference type="InterPro" id="IPR029044">
    <property type="entry name" value="Nucleotide-diphossugar_trans"/>
</dbReference>
<dbReference type="PANTHER" id="PTHR43532">
    <property type="entry name" value="GLUCOSE-1-PHOSPHATE THYMIDYLYLTRANSFERASE"/>
    <property type="match status" value="1"/>
</dbReference>
<evidence type="ECO:0000256" key="5">
    <source>
        <dbReference type="ARBA" id="ARBA00022695"/>
    </source>
</evidence>
<accession>A0ABU0H8E0</accession>
<comment type="catalytic activity">
    <reaction evidence="8 9">
        <text>dTTP + alpha-D-glucose 1-phosphate + H(+) = dTDP-alpha-D-glucose + diphosphate</text>
        <dbReference type="Rhea" id="RHEA:15225"/>
        <dbReference type="ChEBI" id="CHEBI:15378"/>
        <dbReference type="ChEBI" id="CHEBI:33019"/>
        <dbReference type="ChEBI" id="CHEBI:37568"/>
        <dbReference type="ChEBI" id="CHEBI:57477"/>
        <dbReference type="ChEBI" id="CHEBI:58601"/>
        <dbReference type="EC" id="2.7.7.24"/>
    </reaction>
</comment>
<dbReference type="InterPro" id="IPR005907">
    <property type="entry name" value="G1P_thy_trans_s"/>
</dbReference>
<evidence type="ECO:0000259" key="10">
    <source>
        <dbReference type="Pfam" id="PF00483"/>
    </source>
</evidence>
<evidence type="ECO:0000256" key="7">
    <source>
        <dbReference type="ARBA" id="ARBA00022842"/>
    </source>
</evidence>
<keyword evidence="5 9" id="KW-0548">Nucleotidyltransferase</keyword>
<dbReference type="EC" id="2.7.7.24" evidence="3 9"/>
<dbReference type="PANTHER" id="PTHR43532:SF1">
    <property type="entry name" value="GLUCOSE-1-PHOSPHATE THYMIDYLYLTRANSFERASE 1"/>
    <property type="match status" value="1"/>
</dbReference>
<comment type="similarity">
    <text evidence="2 9">Belongs to the glucose-1-phosphate thymidylyltransferase family.</text>
</comment>
<dbReference type="Pfam" id="PF00483">
    <property type="entry name" value="NTP_transferase"/>
    <property type="match status" value="1"/>
</dbReference>
<dbReference type="Proteomes" id="UP001241603">
    <property type="component" value="Unassembled WGS sequence"/>
</dbReference>
<keyword evidence="7 9" id="KW-0460">Magnesium</keyword>
<feature type="domain" description="Nucleotidyl transferase" evidence="10">
    <location>
        <begin position="19"/>
        <end position="254"/>
    </location>
</feature>
<evidence type="ECO:0000256" key="3">
    <source>
        <dbReference type="ARBA" id="ARBA00012461"/>
    </source>
</evidence>
<evidence type="ECO:0000313" key="12">
    <source>
        <dbReference type="Proteomes" id="UP001241603"/>
    </source>
</evidence>
<comment type="function">
    <text evidence="9">Catalyzes the formation of dTDP-glucose, from dTTP and glucose 1-phosphate, as well as its pyrophosphorolysis.</text>
</comment>
<evidence type="ECO:0000256" key="2">
    <source>
        <dbReference type="ARBA" id="ARBA00010480"/>
    </source>
</evidence>
<comment type="cofactor">
    <cofactor evidence="1">
        <name>Mg(2+)</name>
        <dbReference type="ChEBI" id="CHEBI:18420"/>
    </cofactor>
</comment>
<evidence type="ECO:0000256" key="9">
    <source>
        <dbReference type="RuleBase" id="RU003706"/>
    </source>
</evidence>
<evidence type="ECO:0000256" key="8">
    <source>
        <dbReference type="ARBA" id="ARBA00049336"/>
    </source>
</evidence>
<keyword evidence="4 9" id="KW-0808">Transferase</keyword>
<dbReference type="Gene3D" id="3.90.550.10">
    <property type="entry name" value="Spore Coat Polysaccharide Biosynthesis Protein SpsA, Chain A"/>
    <property type="match status" value="1"/>
</dbReference>
<evidence type="ECO:0000313" key="11">
    <source>
        <dbReference type="EMBL" id="MDQ0438267.1"/>
    </source>
</evidence>
<dbReference type="NCBIfam" id="TIGR01207">
    <property type="entry name" value="rmlA"/>
    <property type="match status" value="1"/>
</dbReference>
<dbReference type="SUPFAM" id="SSF53448">
    <property type="entry name" value="Nucleotide-diphospho-sugar transferases"/>
    <property type="match status" value="1"/>
</dbReference>
<sequence length="319" mass="34937">MIFCDQLGRLSGAKVFSMKGIILAGGSGTRLYPATFAVSKQLLPIYDKPLVYYPITTLMLAGIREILIISTPEALPMFERLLGTGEDWGVRFSYAEQDKPRGLAEAFIIGEEFIAGDRVGLALGDNMFHGAGLTAQLQEASTFTEGGVVFAYEVDKPSDYGVVAFDSEGRAVSIEEKPPEPKSNWAVTGLYFYDQEVVSIAKSVRPSARGELEITSINQHYLAAGKLDVVPLSRGTAWLDTGTFDGLIAASQFVQVIEKRQGHKIASPEEIAWRLGFIETEALAALARRYKNDYGRYLSRLAEGGANEAFPLRKSRPDH</sequence>
<reference evidence="11 12" key="1">
    <citation type="submission" date="2023-07" db="EMBL/GenBank/DDBJ databases">
        <title>Genomic Encyclopedia of Type Strains, Phase IV (KMG-IV): sequencing the most valuable type-strain genomes for metagenomic binning, comparative biology and taxonomic classification.</title>
        <authorList>
            <person name="Goeker M."/>
        </authorList>
    </citation>
    <scope>NUCLEOTIDE SEQUENCE [LARGE SCALE GENOMIC DNA]</scope>
    <source>
        <strain evidence="11 12">B6-8</strain>
    </source>
</reference>
<protein>
    <recommendedName>
        <fullName evidence="3 9">Glucose-1-phosphate thymidylyltransferase</fullName>
        <ecNumber evidence="3 9">2.7.7.24</ecNumber>
    </recommendedName>
</protein>
<dbReference type="CDD" id="cd02538">
    <property type="entry name" value="G1P_TT_short"/>
    <property type="match status" value="1"/>
</dbReference>
<organism evidence="11 12">
    <name type="scientific">Kaistia dalseonensis</name>
    <dbReference type="NCBI Taxonomy" id="410840"/>
    <lineage>
        <taxon>Bacteria</taxon>
        <taxon>Pseudomonadati</taxon>
        <taxon>Pseudomonadota</taxon>
        <taxon>Alphaproteobacteria</taxon>
        <taxon>Hyphomicrobiales</taxon>
        <taxon>Kaistiaceae</taxon>
        <taxon>Kaistia</taxon>
    </lineage>
</organism>
<dbReference type="InterPro" id="IPR005835">
    <property type="entry name" value="NTP_transferase_dom"/>
</dbReference>
<comment type="caution">
    <text evidence="11">The sequence shown here is derived from an EMBL/GenBank/DDBJ whole genome shotgun (WGS) entry which is preliminary data.</text>
</comment>
<proteinExistence type="inferred from homology"/>